<evidence type="ECO:0000313" key="2">
    <source>
        <dbReference type="EMBL" id="GAC13940.1"/>
    </source>
</evidence>
<sequence length="229" mass="22607">MLKIRHLFSLCVICSTLSVVNFSYAETKLIGCSLEVSKVVGFGFDSGSKAFIKSGSDSIAADIKAYFSDNGNQNELLASSLVGGTAATTVGFAATYFVSTPVVTAATVAGAEIAFGTAVGATFGAISGSTVGLASGGTAIAATVPFAKYGALLGASLGGNLASISAEYLASISGEYLATLGVAGSSPGWAGPVAIGGAVVIAVSGGFLIYNLTQDDNNLVATGNLICVE</sequence>
<dbReference type="EMBL" id="BAEN01000025">
    <property type="protein sequence ID" value="GAC13940.1"/>
    <property type="molecule type" value="Genomic_DNA"/>
</dbReference>
<accession>K6YRJ5</accession>
<evidence type="ECO:0000256" key="1">
    <source>
        <dbReference type="SAM" id="SignalP"/>
    </source>
</evidence>
<gene>
    <name evidence="2" type="ORF">GLIP_1299</name>
</gene>
<keyword evidence="1" id="KW-0732">Signal</keyword>
<feature type="chain" id="PRO_5003897666" evidence="1">
    <location>
        <begin position="26"/>
        <end position="229"/>
    </location>
</feature>
<keyword evidence="3" id="KW-1185">Reference proteome</keyword>
<dbReference type="AlphaFoldDB" id="K6YRJ5"/>
<comment type="caution">
    <text evidence="2">The sequence shown here is derived from an EMBL/GenBank/DDBJ whole genome shotgun (WGS) entry which is preliminary data.</text>
</comment>
<dbReference type="STRING" id="1127673.GLIP_1299"/>
<organism evidence="2 3">
    <name type="scientific">Aliiglaciecola lipolytica E3</name>
    <dbReference type="NCBI Taxonomy" id="1127673"/>
    <lineage>
        <taxon>Bacteria</taxon>
        <taxon>Pseudomonadati</taxon>
        <taxon>Pseudomonadota</taxon>
        <taxon>Gammaproteobacteria</taxon>
        <taxon>Alteromonadales</taxon>
        <taxon>Alteromonadaceae</taxon>
        <taxon>Aliiglaciecola</taxon>
    </lineage>
</organism>
<reference evidence="2 3" key="1">
    <citation type="journal article" date="2017" name="Antonie Van Leeuwenhoek">
        <title>Rhizobium rhizosphaerae sp. nov., a novel species isolated from rice rhizosphere.</title>
        <authorList>
            <person name="Zhao J.J."/>
            <person name="Zhang J."/>
            <person name="Zhang R.J."/>
            <person name="Zhang C.W."/>
            <person name="Yin H.Q."/>
            <person name="Zhang X.X."/>
        </authorList>
    </citation>
    <scope>NUCLEOTIDE SEQUENCE [LARGE SCALE GENOMIC DNA]</scope>
    <source>
        <strain evidence="2 3">E3</strain>
    </source>
</reference>
<proteinExistence type="predicted"/>
<protein>
    <submittedName>
        <fullName evidence="2">Uncharacterized protein</fullName>
    </submittedName>
</protein>
<feature type="signal peptide" evidence="1">
    <location>
        <begin position="1"/>
        <end position="25"/>
    </location>
</feature>
<evidence type="ECO:0000313" key="3">
    <source>
        <dbReference type="Proteomes" id="UP000006334"/>
    </source>
</evidence>
<dbReference type="RefSeq" id="WP_008843757.1">
    <property type="nucleotide sequence ID" value="NZ_BAEN01000025.1"/>
</dbReference>
<name>K6YRJ5_9ALTE</name>
<dbReference type="Proteomes" id="UP000006334">
    <property type="component" value="Unassembled WGS sequence"/>
</dbReference>